<gene>
    <name evidence="2" type="primary">C4YFX2</name>
</gene>
<dbReference type="Pfam" id="PF09757">
    <property type="entry name" value="Arb2-like"/>
    <property type="match status" value="1"/>
</dbReference>
<evidence type="ECO:0000259" key="1">
    <source>
        <dbReference type="Pfam" id="PF09757"/>
    </source>
</evidence>
<dbReference type="AlphaFoldDB" id="A0A5K1K282"/>
<protein>
    <submittedName>
        <fullName evidence="2">Transcriptional repressor TUP1</fullName>
    </submittedName>
</protein>
<organism evidence="2">
    <name type="scientific">Ganoderma boninense</name>
    <dbReference type="NCBI Taxonomy" id="34458"/>
    <lineage>
        <taxon>Eukaryota</taxon>
        <taxon>Fungi</taxon>
        <taxon>Dikarya</taxon>
        <taxon>Basidiomycota</taxon>
        <taxon>Agaricomycotina</taxon>
        <taxon>Agaricomycetes</taxon>
        <taxon>Polyporales</taxon>
        <taxon>Polyporaceae</taxon>
        <taxon>Ganoderma</taxon>
    </lineage>
</organism>
<evidence type="ECO:0000313" key="2">
    <source>
        <dbReference type="EMBL" id="VWO99350.1"/>
    </source>
</evidence>
<sequence>MVYLWDNYIQLTDARQVILIGHGPGCAPLMSLIQQRATSVMKTVKGVVQVVGHHNVPYTPRDMEVLRQWYYDASSFCPSSWREQSSLTCRRLDRMQNSIVIVPANHRIFQNPKTFKKHGTIFRIAEEKPIKLIIKAMPGIQSYIQEKLGSSPHANGTTKP</sequence>
<proteinExistence type="predicted"/>
<dbReference type="InterPro" id="IPR039261">
    <property type="entry name" value="FNR_nucleotide-bd"/>
</dbReference>
<accession>A0A5K1K282</accession>
<dbReference type="InterPro" id="IPR019154">
    <property type="entry name" value="Arb2-like_domain"/>
</dbReference>
<name>A0A5K1K282_9APHY</name>
<feature type="domain" description="Arb2-like" evidence="1">
    <location>
        <begin position="1"/>
        <end position="75"/>
    </location>
</feature>
<dbReference type="EMBL" id="LR727580">
    <property type="protein sequence ID" value="VWO99350.1"/>
    <property type="molecule type" value="Genomic_DNA"/>
</dbReference>
<dbReference type="SUPFAM" id="SSF52343">
    <property type="entry name" value="Ferredoxin reductase-like, C-terminal NADP-linked domain"/>
    <property type="match status" value="1"/>
</dbReference>
<reference evidence="2" key="1">
    <citation type="submission" date="2019-10" db="EMBL/GenBank/DDBJ databases">
        <authorList>
            <person name="Nor Muhammad N."/>
        </authorList>
    </citation>
    <scope>NUCLEOTIDE SEQUENCE</scope>
</reference>